<keyword evidence="4" id="KW-1185">Reference proteome</keyword>
<name>G5H685_9BACT</name>
<sequence length="469" mass="52266">MKPKRFKYIYLLLCVALCITTISRGYYLKHHTNEGNPFSRAINTIIPEAIPGINHVIDDSLSDLEETKKMERTIERFMAQWEIKGASLAIMKNGKLLYSKGFGIADSAKGTPVNVSNIFRIASLSKLITATGIMKLWEEKKLSLDQPVFGEKGILNDSAFLDIKDPRIREITVEHLLRHQGGYSIRAGDPLFCTPSVAQSMQTPLPLSADDMVRFAVSTRLRFRPGEGNAYSNLGYVVLGKVIEKVSGMPYETFIRDSILIPIGCFDMHIGYSEPDKHFPNEVHYYEPSDAEPVECYDGSGRTVPRSYGGCNLQVLGSAGGWVASPTELMKFITAIDPDDSKPDILKASTIAYMTEKDKRKYPIGWMRTTEHDDWSRTGTLAGSSAMLKRQSNGYTWVFVTNTSSWSGSRFPRKIDAMIRTALDKVKDWPERDLFLDAADASNNPALRAEAAAARRNRPASVPSNASQL</sequence>
<dbReference type="Pfam" id="PF00144">
    <property type="entry name" value="Beta-lactamase"/>
    <property type="match status" value="1"/>
</dbReference>
<dbReference type="InterPro" id="IPR050491">
    <property type="entry name" value="AmpC-like"/>
</dbReference>
<evidence type="ECO:0000259" key="2">
    <source>
        <dbReference type="Pfam" id="PF00144"/>
    </source>
</evidence>
<organism evidence="3 4">
    <name type="scientific">Alistipes indistinctus YIT 12060</name>
    <dbReference type="NCBI Taxonomy" id="742725"/>
    <lineage>
        <taxon>Bacteria</taxon>
        <taxon>Pseudomonadati</taxon>
        <taxon>Bacteroidota</taxon>
        <taxon>Bacteroidia</taxon>
        <taxon>Bacteroidales</taxon>
        <taxon>Rikenellaceae</taxon>
        <taxon>Alistipes</taxon>
    </lineage>
</organism>
<dbReference type="STRING" id="742725.HMPREF9450_00445"/>
<protein>
    <recommendedName>
        <fullName evidence="2">Beta-lactamase-related domain-containing protein</fullName>
    </recommendedName>
</protein>
<feature type="domain" description="Beta-lactamase-related" evidence="2">
    <location>
        <begin position="71"/>
        <end position="410"/>
    </location>
</feature>
<dbReference type="Proteomes" id="UP000006008">
    <property type="component" value="Unassembled WGS sequence"/>
</dbReference>
<gene>
    <name evidence="3" type="ORF">HMPREF9450_00445</name>
</gene>
<evidence type="ECO:0000256" key="1">
    <source>
        <dbReference type="SAM" id="MobiDB-lite"/>
    </source>
</evidence>
<dbReference type="InterPro" id="IPR012338">
    <property type="entry name" value="Beta-lactam/transpept-like"/>
</dbReference>
<dbReference type="OrthoDB" id="9793489at2"/>
<dbReference type="Gene3D" id="3.40.710.10">
    <property type="entry name" value="DD-peptidase/beta-lactamase superfamily"/>
    <property type="match status" value="1"/>
</dbReference>
<accession>G5H685</accession>
<comment type="caution">
    <text evidence="3">The sequence shown here is derived from an EMBL/GenBank/DDBJ whole genome shotgun (WGS) entry which is preliminary data.</text>
</comment>
<dbReference type="InterPro" id="IPR001466">
    <property type="entry name" value="Beta-lactam-related"/>
</dbReference>
<dbReference type="RefSeq" id="WP_009133251.1">
    <property type="nucleotide sequence ID" value="NZ_CP102250.1"/>
</dbReference>
<dbReference type="PATRIC" id="fig|742725.3.peg.491"/>
<evidence type="ECO:0000313" key="4">
    <source>
        <dbReference type="Proteomes" id="UP000006008"/>
    </source>
</evidence>
<proteinExistence type="predicted"/>
<dbReference type="PANTHER" id="PTHR46825:SF9">
    <property type="entry name" value="BETA-LACTAMASE-RELATED DOMAIN-CONTAINING PROTEIN"/>
    <property type="match status" value="1"/>
</dbReference>
<dbReference type="GeneID" id="92816867"/>
<feature type="region of interest" description="Disordered" evidence="1">
    <location>
        <begin position="447"/>
        <end position="469"/>
    </location>
</feature>
<reference evidence="3 4" key="1">
    <citation type="submission" date="2011-08" db="EMBL/GenBank/DDBJ databases">
        <title>The Genome Sequence of Alistipes indistinctus YIT 12060.</title>
        <authorList>
            <consortium name="The Broad Institute Genome Sequencing Platform"/>
            <person name="Earl A."/>
            <person name="Ward D."/>
            <person name="Feldgarden M."/>
            <person name="Gevers D."/>
            <person name="Morotomi M."/>
            <person name="Young S.K."/>
            <person name="Zeng Q."/>
            <person name="Gargeya S."/>
            <person name="Fitzgerald M."/>
            <person name="Haas B."/>
            <person name="Abouelleil A."/>
            <person name="Alvarado L."/>
            <person name="Arachchi H.M."/>
            <person name="Berlin A."/>
            <person name="Brown A."/>
            <person name="Chapman S.B."/>
            <person name="Chen Z."/>
            <person name="Dunbar C."/>
            <person name="Freedman E."/>
            <person name="Gearin G."/>
            <person name="Gellesch M."/>
            <person name="Goldberg J."/>
            <person name="Griggs A."/>
            <person name="Gujja S."/>
            <person name="Heiman D."/>
            <person name="Howarth C."/>
            <person name="Larson L."/>
            <person name="Lui A."/>
            <person name="MacDonald P.J.P."/>
            <person name="Montmayeur A."/>
            <person name="Murphy C."/>
            <person name="Neiman D."/>
            <person name="Pearson M."/>
            <person name="Priest M."/>
            <person name="Roberts A."/>
            <person name="Saif S."/>
            <person name="Shea T."/>
            <person name="Shenoy N."/>
            <person name="Sisk P."/>
            <person name="Stolte C."/>
            <person name="Sykes S."/>
            <person name="Wortman J."/>
            <person name="Nusbaum C."/>
            <person name="Birren B."/>
        </authorList>
    </citation>
    <scope>NUCLEOTIDE SEQUENCE [LARGE SCALE GENOMIC DNA]</scope>
    <source>
        <strain evidence="3 4">YIT 12060</strain>
    </source>
</reference>
<dbReference type="PANTHER" id="PTHR46825">
    <property type="entry name" value="D-ALANYL-D-ALANINE-CARBOXYPEPTIDASE/ENDOPEPTIDASE AMPH"/>
    <property type="match status" value="1"/>
</dbReference>
<evidence type="ECO:0000313" key="3">
    <source>
        <dbReference type="EMBL" id="EHB93179.1"/>
    </source>
</evidence>
<dbReference type="HOGENOM" id="CLU_020027_16_0_10"/>
<dbReference type="eggNOG" id="COG1680">
    <property type="taxonomic scope" value="Bacteria"/>
</dbReference>
<dbReference type="EMBL" id="ADLD01000004">
    <property type="protein sequence ID" value="EHB93179.1"/>
    <property type="molecule type" value="Genomic_DNA"/>
</dbReference>
<dbReference type="AlphaFoldDB" id="G5H685"/>
<dbReference type="SUPFAM" id="SSF56601">
    <property type="entry name" value="beta-lactamase/transpeptidase-like"/>
    <property type="match status" value="1"/>
</dbReference>